<dbReference type="InterPro" id="IPR003779">
    <property type="entry name" value="CMD-like"/>
</dbReference>
<gene>
    <name evidence="2" type="ORF">QNH46_23190</name>
</gene>
<dbReference type="GO" id="GO:0051920">
    <property type="term" value="F:peroxiredoxin activity"/>
    <property type="evidence" value="ECO:0007669"/>
    <property type="project" value="InterPro"/>
</dbReference>
<name>A0AA95IBB8_9BACL</name>
<organism evidence="2 3">
    <name type="scientific">Paenibacillus woosongensis</name>
    <dbReference type="NCBI Taxonomy" id="307580"/>
    <lineage>
        <taxon>Bacteria</taxon>
        <taxon>Bacillati</taxon>
        <taxon>Bacillota</taxon>
        <taxon>Bacilli</taxon>
        <taxon>Bacillales</taxon>
        <taxon>Paenibacillaceae</taxon>
        <taxon>Paenibacillus</taxon>
    </lineage>
</organism>
<dbReference type="PANTHER" id="PTHR34846:SF10">
    <property type="entry name" value="CYTOPLASMIC PROTEIN"/>
    <property type="match status" value="1"/>
</dbReference>
<dbReference type="SUPFAM" id="SSF69118">
    <property type="entry name" value="AhpD-like"/>
    <property type="match status" value="1"/>
</dbReference>
<dbReference type="EMBL" id="CP126084">
    <property type="protein sequence ID" value="WHX48918.1"/>
    <property type="molecule type" value="Genomic_DNA"/>
</dbReference>
<proteinExistence type="predicted"/>
<dbReference type="NCBIfam" id="TIGR00778">
    <property type="entry name" value="ahpD_dom"/>
    <property type="match status" value="1"/>
</dbReference>
<evidence type="ECO:0000313" key="3">
    <source>
        <dbReference type="Proteomes" id="UP001177943"/>
    </source>
</evidence>
<evidence type="ECO:0000313" key="2">
    <source>
        <dbReference type="EMBL" id="WHX48918.1"/>
    </source>
</evidence>
<dbReference type="Gene3D" id="1.20.1290.10">
    <property type="entry name" value="AhpD-like"/>
    <property type="match status" value="1"/>
</dbReference>
<reference evidence="2" key="1">
    <citation type="submission" date="2023-05" db="EMBL/GenBank/DDBJ databases">
        <title>Comparative genomics of Bacillaceae isolates and their secondary metabolite potential.</title>
        <authorList>
            <person name="Song L."/>
            <person name="Nielsen L.J."/>
            <person name="Mohite O."/>
            <person name="Xu X."/>
            <person name="Weber T."/>
            <person name="Kovacs A.T."/>
        </authorList>
    </citation>
    <scope>NUCLEOTIDE SEQUENCE</scope>
    <source>
        <strain evidence="2">B2_4</strain>
    </source>
</reference>
<evidence type="ECO:0000259" key="1">
    <source>
        <dbReference type="Pfam" id="PF02627"/>
    </source>
</evidence>
<feature type="domain" description="Carboxymuconolactone decarboxylase-like" evidence="1">
    <location>
        <begin position="12"/>
        <end position="94"/>
    </location>
</feature>
<dbReference type="Proteomes" id="UP001177943">
    <property type="component" value="Chromosome"/>
</dbReference>
<accession>A0AA95IBB8</accession>
<dbReference type="AlphaFoldDB" id="A0AA95IBB8"/>
<dbReference type="KEGG" id="pwn:QNH46_23190"/>
<dbReference type="RefSeq" id="WP_283926213.1">
    <property type="nucleotide sequence ID" value="NZ_CP126084.1"/>
</dbReference>
<dbReference type="PANTHER" id="PTHR34846">
    <property type="entry name" value="4-CARBOXYMUCONOLACTONE DECARBOXYLASE FAMILY PROTEIN (AFU_ORTHOLOGUE AFUA_6G11590)"/>
    <property type="match status" value="1"/>
</dbReference>
<dbReference type="InterPro" id="IPR029032">
    <property type="entry name" value="AhpD-like"/>
</dbReference>
<protein>
    <submittedName>
        <fullName evidence="2">Carboxymuconolactone decarboxylase family protein</fullName>
    </submittedName>
</protein>
<dbReference type="Pfam" id="PF02627">
    <property type="entry name" value="CMD"/>
    <property type="match status" value="1"/>
</dbReference>
<sequence length="150" mass="16972">MSLRLNFQKANPPAYQAMSALEKYTRESSVDPVTNELIKLRASQINGCAYCLDMHAKDLMAMGNHADRILLLSVWREVPHLFTDQERAALELTECVTNISVEGVPQPVYEKVRQYFTESEYVDLLIAINTINSWNRLAISSGLFPGCFKS</sequence>
<dbReference type="InterPro" id="IPR004675">
    <property type="entry name" value="AhpD_core"/>
</dbReference>